<dbReference type="Proteomes" id="UP000199670">
    <property type="component" value="Unassembled WGS sequence"/>
</dbReference>
<organism evidence="2 3">
    <name type="scientific">Gilliamella bombicola</name>
    <dbReference type="NCBI Taxonomy" id="1798182"/>
    <lineage>
        <taxon>Bacteria</taxon>
        <taxon>Pseudomonadati</taxon>
        <taxon>Pseudomonadota</taxon>
        <taxon>Gammaproteobacteria</taxon>
        <taxon>Orbales</taxon>
        <taxon>Orbaceae</taxon>
        <taxon>Gilliamella</taxon>
    </lineage>
</organism>
<proteinExistence type="predicted"/>
<dbReference type="InterPro" id="IPR019629">
    <property type="entry name" value="Uncharacterised_HI1736/YgjV"/>
</dbReference>
<feature type="transmembrane region" description="Helical" evidence="1">
    <location>
        <begin position="20"/>
        <end position="38"/>
    </location>
</feature>
<dbReference type="OrthoDB" id="7858522at2"/>
<gene>
    <name evidence="2" type="ORF">GA0061081_1172</name>
</gene>
<evidence type="ECO:0000313" key="2">
    <source>
        <dbReference type="EMBL" id="SCC30125.1"/>
    </source>
</evidence>
<name>A0A1C4DFG1_9GAMM</name>
<evidence type="ECO:0000313" key="3">
    <source>
        <dbReference type="Proteomes" id="UP000199670"/>
    </source>
</evidence>
<dbReference type="AlphaFoldDB" id="A0A1C4DFG1"/>
<protein>
    <submittedName>
        <fullName evidence="2">Inner membrane protein</fullName>
    </submittedName>
</protein>
<keyword evidence="1" id="KW-1133">Transmembrane helix</keyword>
<reference evidence="3" key="1">
    <citation type="submission" date="2016-08" db="EMBL/GenBank/DDBJ databases">
        <authorList>
            <person name="Varghese N."/>
            <person name="Submissions Spin"/>
        </authorList>
    </citation>
    <scope>NUCLEOTIDE SEQUENCE [LARGE SCALE GENOMIC DNA]</scope>
    <source>
        <strain evidence="3">R-53248</strain>
    </source>
</reference>
<evidence type="ECO:0000256" key="1">
    <source>
        <dbReference type="SAM" id="Phobius"/>
    </source>
</evidence>
<keyword evidence="3" id="KW-1185">Reference proteome</keyword>
<keyword evidence="1" id="KW-0472">Membrane</keyword>
<accession>A0A1C4DFG1</accession>
<dbReference type="EMBL" id="FMAQ01000017">
    <property type="protein sequence ID" value="SCC30125.1"/>
    <property type="molecule type" value="Genomic_DNA"/>
</dbReference>
<dbReference type="Pfam" id="PF10688">
    <property type="entry name" value="Imp-YgjV"/>
    <property type="match status" value="1"/>
</dbReference>
<keyword evidence="1" id="KW-0812">Transmembrane</keyword>
<sequence>MLDYFVDISVFFLQHNDNSFIWQLAIVNLIMSLHFYLLGPESYPAAIPNIGNIFRNIISAYT</sequence>